<name>A0A3R9PYH2_9BACI</name>
<dbReference type="Proteomes" id="UP000275076">
    <property type="component" value="Unassembled WGS sequence"/>
</dbReference>
<gene>
    <name evidence="1" type="ORF">D7Z54_29345</name>
</gene>
<comment type="caution">
    <text evidence="1">The sequence shown here is derived from an EMBL/GenBank/DDBJ whole genome shotgun (WGS) entry which is preliminary data.</text>
</comment>
<keyword evidence="2" id="KW-1185">Reference proteome</keyword>
<evidence type="ECO:0000313" key="2">
    <source>
        <dbReference type="Proteomes" id="UP000275076"/>
    </source>
</evidence>
<protein>
    <submittedName>
        <fullName evidence="1">Uncharacterized protein</fullName>
    </submittedName>
</protein>
<accession>A0A3R9PYH2</accession>
<evidence type="ECO:0000313" key="1">
    <source>
        <dbReference type="EMBL" id="RSL29793.1"/>
    </source>
</evidence>
<dbReference type="EMBL" id="RBVX01000051">
    <property type="protein sequence ID" value="RSL29793.1"/>
    <property type="molecule type" value="Genomic_DNA"/>
</dbReference>
<proteinExistence type="predicted"/>
<sequence>MHISYKKTQAIWIKVEIWLGTPRPEATPTNLHPAGPRVGLRAAGRWSWIPKTPKFFIFLFPIRKTPGYLEPGG</sequence>
<organism evidence="1 2">
    <name type="scientific">Salibacterium salarium</name>
    <dbReference type="NCBI Taxonomy" id="284579"/>
    <lineage>
        <taxon>Bacteria</taxon>
        <taxon>Bacillati</taxon>
        <taxon>Bacillota</taxon>
        <taxon>Bacilli</taxon>
        <taxon>Bacillales</taxon>
        <taxon>Bacillaceae</taxon>
    </lineage>
</organism>
<dbReference type="AlphaFoldDB" id="A0A3R9PYH2"/>
<reference evidence="1 2" key="1">
    <citation type="submission" date="2018-10" db="EMBL/GenBank/DDBJ databases">
        <title>Draft genome sequence of Bacillus salarius IM0101, isolated from a hypersaline soil in Inner Mongolia, China.</title>
        <authorList>
            <person name="Yamprayoonswat W."/>
            <person name="Boonvisut S."/>
            <person name="Jumpathong W."/>
            <person name="Sittihan S."/>
            <person name="Ruangsuj P."/>
            <person name="Wanthongcharoen S."/>
            <person name="Thongpramul N."/>
            <person name="Pimmason S."/>
            <person name="Yu B."/>
            <person name="Yasawong M."/>
        </authorList>
    </citation>
    <scope>NUCLEOTIDE SEQUENCE [LARGE SCALE GENOMIC DNA]</scope>
    <source>
        <strain evidence="1 2">IM0101</strain>
    </source>
</reference>